<dbReference type="EC" id="2.7.11.1" evidence="1"/>
<evidence type="ECO:0000256" key="8">
    <source>
        <dbReference type="SAM" id="MobiDB-lite"/>
    </source>
</evidence>
<accession>A0A5C6DPH8</accession>
<feature type="transmembrane region" description="Helical" evidence="9">
    <location>
        <begin position="378"/>
        <end position="397"/>
    </location>
</feature>
<evidence type="ECO:0000256" key="1">
    <source>
        <dbReference type="ARBA" id="ARBA00012513"/>
    </source>
</evidence>
<evidence type="ECO:0000256" key="3">
    <source>
        <dbReference type="ARBA" id="ARBA00022679"/>
    </source>
</evidence>
<dbReference type="Pfam" id="PF13180">
    <property type="entry name" value="PDZ_2"/>
    <property type="match status" value="1"/>
</dbReference>
<keyword evidence="12" id="KW-1185">Reference proteome</keyword>
<feature type="domain" description="Protein kinase" evidence="10">
    <location>
        <begin position="99"/>
        <end position="364"/>
    </location>
</feature>
<dbReference type="Proteomes" id="UP000319143">
    <property type="component" value="Unassembled WGS sequence"/>
</dbReference>
<evidence type="ECO:0000256" key="9">
    <source>
        <dbReference type="SAM" id="Phobius"/>
    </source>
</evidence>
<dbReference type="SUPFAM" id="SSF56112">
    <property type="entry name" value="Protein kinase-like (PK-like)"/>
    <property type="match status" value="1"/>
</dbReference>
<comment type="caution">
    <text evidence="11">The sequence shown here is derived from an EMBL/GenBank/DDBJ whole genome shotgun (WGS) entry which is preliminary data.</text>
</comment>
<dbReference type="InterPro" id="IPR001478">
    <property type="entry name" value="PDZ"/>
</dbReference>
<proteinExistence type="predicted"/>
<dbReference type="Gene3D" id="3.30.200.20">
    <property type="entry name" value="Phosphorylase Kinase, domain 1"/>
    <property type="match status" value="1"/>
</dbReference>
<keyword evidence="9" id="KW-1133">Transmembrane helix</keyword>
<sequence>MIARFHYDEQTLGSLLSNRLGDSQDEIVAHVESCAECQDRLEDMMEGGLSWDEVGEVLRKSSLGLQPENGTNHKLEAHATTSFLEPSDHPGSLGRFARYEIMELLGRGGMGIVMRGYDTSLNRHSAVKVLSPELASSAAARKRFSREAKSAAAVVHPHVVPIQTVDEHNGLPYLVMPVVEGQNLQKRVEQSGPLEIIEVIRIASQVAEGLAAAHAQGLVHRDIKPANVLLENGVERVQITDFGLARAIDDASMTRSGVIAGTPQYMSPEQAHGDSIDHRSDLFSLGSLIYYMLTGRSPFRAETTMGVLHRIVNDEPRPIREINAEVPEWLESIAMQLLSKSANDRYQTAEEVIEALRPENHRRLTCERSTPRPPMGKYIAAAAFAFSLIFAGVLIVLELNKGTLTIECDADDVPIRIMQGDKIVQKLTVSRSGKSTRIAAGKYVVEVDGELKLLAVENGVVVLKRSETETVRVFRQQDGTGSSRSASDVDIEITEARRVAVQFVAAALSKPNDEAKKYLADKHQPNCDEFLSNKASQKLFSTLPEFTDTYFNLNAVDEMILVARSMSIPLARDPVKVIAGLSRERGTWRIKHFGIYWPDQAEQFLESYVKRNGARGSNAESTSVDGAKLDGRFAKTPVHSADVVINAREVREETILWNVAGAVFVPVHKEELPASQWNGGLRVTHLRENGPAEDAMLRVGDILVEIDSMPVESIESIGLAWQRTDFGAPVSVRLLRDGQQVVARLKWNIRAMQKDALAKGKVLSRNKHTVVVSLGTDDGVYPGDRLESGTPYELGRLEVVTASADQSVTRIVSEHDGLPVKVGDSVIYVRTRLLAPPSTGTPYSEAGQEHMPEADEAESAEFDLDEAIAQANRNLIRLGKLVAEGEVSPLALAKYEAALQNLIQQRSQLGNSRNFEHKGSEKTRPVVDTNHSMQKESNSQTTPNREDPFSAENSTGSKTEQVSGVLAASDAEAVDRFSLCEIPFPHLPRPSTWSEEHYEAWLLTNEEFQSAAQIKPFNGWIAGLYFDAEAEAETRIAKPPSWDQLLGQMQEQMTQEQIERAVQLRLQQMGPNVLLCKDPAITQTLKLTDGQQTQIERTIAIREQILAQLAQHFAGQAASPLRTTLDADPLEDPARKSCWIRYWIDRQFDAELSKILTPLQARRLAKRLGERTAPADPWKLSANKHTIRNAIESMTISIDQPLVHLNTSTKSEVFSAWAEQQRQRGHNVRQVLDDVRVVTNKLVDFTSQARHVEPFGKGRLHIVIYKAALYETDAATPLGSIYVDVSRFYPVVTVPRKSTTAPDTGTASVGGADPPIPKTFR</sequence>
<dbReference type="CDD" id="cd14014">
    <property type="entry name" value="STKc_PknB_like"/>
    <property type="match status" value="1"/>
</dbReference>
<dbReference type="PROSITE" id="PS00108">
    <property type="entry name" value="PROTEIN_KINASE_ST"/>
    <property type="match status" value="1"/>
</dbReference>
<feature type="compositionally biased region" description="Basic and acidic residues" evidence="8">
    <location>
        <begin position="914"/>
        <end position="925"/>
    </location>
</feature>
<evidence type="ECO:0000259" key="10">
    <source>
        <dbReference type="PROSITE" id="PS50011"/>
    </source>
</evidence>
<evidence type="ECO:0000256" key="2">
    <source>
        <dbReference type="ARBA" id="ARBA00022527"/>
    </source>
</evidence>
<feature type="compositionally biased region" description="Polar residues" evidence="8">
    <location>
        <begin position="951"/>
        <end position="961"/>
    </location>
</feature>
<evidence type="ECO:0000256" key="4">
    <source>
        <dbReference type="ARBA" id="ARBA00022741"/>
    </source>
</evidence>
<organism evidence="11 12">
    <name type="scientific">Novipirellula artificiosorum</name>
    <dbReference type="NCBI Taxonomy" id="2528016"/>
    <lineage>
        <taxon>Bacteria</taxon>
        <taxon>Pseudomonadati</taxon>
        <taxon>Planctomycetota</taxon>
        <taxon>Planctomycetia</taxon>
        <taxon>Pirellulales</taxon>
        <taxon>Pirellulaceae</taxon>
        <taxon>Novipirellula</taxon>
    </lineage>
</organism>
<feature type="compositionally biased region" description="Polar residues" evidence="8">
    <location>
        <begin position="1297"/>
        <end position="1307"/>
    </location>
</feature>
<keyword evidence="2" id="KW-0723">Serine/threonine-protein kinase</keyword>
<gene>
    <name evidence="11" type="primary">pknB_20</name>
    <name evidence="11" type="ORF">Poly41_31050</name>
</gene>
<evidence type="ECO:0000256" key="5">
    <source>
        <dbReference type="ARBA" id="ARBA00022777"/>
    </source>
</evidence>
<evidence type="ECO:0000313" key="12">
    <source>
        <dbReference type="Proteomes" id="UP000319143"/>
    </source>
</evidence>
<dbReference type="InterPro" id="IPR036034">
    <property type="entry name" value="PDZ_sf"/>
</dbReference>
<dbReference type="RefSeq" id="WP_146527055.1">
    <property type="nucleotide sequence ID" value="NZ_SJPV01000004.1"/>
</dbReference>
<dbReference type="SMART" id="SM00220">
    <property type="entry name" value="S_TKc"/>
    <property type="match status" value="1"/>
</dbReference>
<dbReference type="Gene3D" id="2.30.42.10">
    <property type="match status" value="1"/>
</dbReference>
<evidence type="ECO:0000313" key="11">
    <source>
        <dbReference type="EMBL" id="TWU38628.1"/>
    </source>
</evidence>
<dbReference type="PANTHER" id="PTHR43289:SF6">
    <property type="entry name" value="SERINE_THREONINE-PROTEIN KINASE NEKL-3"/>
    <property type="match status" value="1"/>
</dbReference>
<feature type="compositionally biased region" description="Polar residues" evidence="8">
    <location>
        <begin position="929"/>
        <end position="943"/>
    </location>
</feature>
<feature type="binding site" evidence="7">
    <location>
        <position position="128"/>
    </location>
    <ligand>
        <name>ATP</name>
        <dbReference type="ChEBI" id="CHEBI:30616"/>
    </ligand>
</feature>
<name>A0A5C6DPH8_9BACT</name>
<dbReference type="EMBL" id="SJPV01000004">
    <property type="protein sequence ID" value="TWU38628.1"/>
    <property type="molecule type" value="Genomic_DNA"/>
</dbReference>
<dbReference type="FunFam" id="1.10.510.10:FF:000021">
    <property type="entry name" value="Serine/threonine protein kinase"/>
    <property type="match status" value="1"/>
</dbReference>
<feature type="region of interest" description="Disordered" evidence="8">
    <location>
        <begin position="910"/>
        <end position="961"/>
    </location>
</feature>
<dbReference type="InterPro" id="IPR008271">
    <property type="entry name" value="Ser/Thr_kinase_AS"/>
</dbReference>
<dbReference type="Gene3D" id="1.10.510.10">
    <property type="entry name" value="Transferase(Phosphotransferase) domain 1"/>
    <property type="match status" value="1"/>
</dbReference>
<keyword evidence="4 7" id="KW-0547">Nucleotide-binding</keyword>
<feature type="region of interest" description="Disordered" evidence="8">
    <location>
        <begin position="1297"/>
        <end position="1321"/>
    </location>
</feature>
<dbReference type="Pfam" id="PF00069">
    <property type="entry name" value="Pkinase"/>
    <property type="match status" value="1"/>
</dbReference>
<dbReference type="PANTHER" id="PTHR43289">
    <property type="entry name" value="MITOGEN-ACTIVATED PROTEIN KINASE KINASE KINASE 20-RELATED"/>
    <property type="match status" value="1"/>
</dbReference>
<keyword evidence="9" id="KW-0812">Transmembrane</keyword>
<dbReference type="SUPFAM" id="SSF50156">
    <property type="entry name" value="PDZ domain-like"/>
    <property type="match status" value="1"/>
</dbReference>
<dbReference type="GO" id="GO:0005524">
    <property type="term" value="F:ATP binding"/>
    <property type="evidence" value="ECO:0007669"/>
    <property type="project" value="UniProtKB-UniRule"/>
</dbReference>
<dbReference type="InterPro" id="IPR011009">
    <property type="entry name" value="Kinase-like_dom_sf"/>
</dbReference>
<dbReference type="InterPro" id="IPR000719">
    <property type="entry name" value="Prot_kinase_dom"/>
</dbReference>
<dbReference type="OrthoDB" id="6111975at2"/>
<dbReference type="PROSITE" id="PS50011">
    <property type="entry name" value="PROTEIN_KINASE_DOM"/>
    <property type="match status" value="1"/>
</dbReference>
<keyword evidence="3 11" id="KW-0808">Transferase</keyword>
<evidence type="ECO:0000256" key="7">
    <source>
        <dbReference type="PROSITE-ProRule" id="PRU10141"/>
    </source>
</evidence>
<keyword evidence="9" id="KW-0472">Membrane</keyword>
<dbReference type="InterPro" id="IPR017441">
    <property type="entry name" value="Protein_kinase_ATP_BS"/>
</dbReference>
<protein>
    <recommendedName>
        <fullName evidence="1">non-specific serine/threonine protein kinase</fullName>
        <ecNumber evidence="1">2.7.11.1</ecNumber>
    </recommendedName>
</protein>
<dbReference type="GO" id="GO:0004674">
    <property type="term" value="F:protein serine/threonine kinase activity"/>
    <property type="evidence" value="ECO:0007669"/>
    <property type="project" value="UniProtKB-KW"/>
</dbReference>
<dbReference type="PROSITE" id="PS00107">
    <property type="entry name" value="PROTEIN_KINASE_ATP"/>
    <property type="match status" value="1"/>
</dbReference>
<evidence type="ECO:0000256" key="6">
    <source>
        <dbReference type="ARBA" id="ARBA00022840"/>
    </source>
</evidence>
<keyword evidence="6 7" id="KW-0067">ATP-binding</keyword>
<reference evidence="11 12" key="1">
    <citation type="submission" date="2019-02" db="EMBL/GenBank/DDBJ databases">
        <title>Deep-cultivation of Planctomycetes and their phenomic and genomic characterization uncovers novel biology.</title>
        <authorList>
            <person name="Wiegand S."/>
            <person name="Jogler M."/>
            <person name="Boedeker C."/>
            <person name="Pinto D."/>
            <person name="Vollmers J."/>
            <person name="Rivas-Marin E."/>
            <person name="Kohn T."/>
            <person name="Peeters S.H."/>
            <person name="Heuer A."/>
            <person name="Rast P."/>
            <person name="Oberbeckmann S."/>
            <person name="Bunk B."/>
            <person name="Jeske O."/>
            <person name="Meyerdierks A."/>
            <person name="Storesund J.E."/>
            <person name="Kallscheuer N."/>
            <person name="Luecker S."/>
            <person name="Lage O.M."/>
            <person name="Pohl T."/>
            <person name="Merkel B.J."/>
            <person name="Hornburger P."/>
            <person name="Mueller R.-W."/>
            <person name="Bruemmer F."/>
            <person name="Labrenz M."/>
            <person name="Spormann A.M."/>
            <person name="Op Den Camp H."/>
            <person name="Overmann J."/>
            <person name="Amann R."/>
            <person name="Jetten M.S.M."/>
            <person name="Mascher T."/>
            <person name="Medema M.H."/>
            <person name="Devos D.P."/>
            <person name="Kaster A.-K."/>
            <person name="Ovreas L."/>
            <person name="Rohde M."/>
            <person name="Galperin M.Y."/>
            <person name="Jogler C."/>
        </authorList>
    </citation>
    <scope>NUCLEOTIDE SEQUENCE [LARGE SCALE GENOMIC DNA]</scope>
    <source>
        <strain evidence="11 12">Poly41</strain>
    </source>
</reference>
<keyword evidence="5 11" id="KW-0418">Kinase</keyword>